<dbReference type="SUPFAM" id="SSF47616">
    <property type="entry name" value="GST C-terminal domain-like"/>
    <property type="match status" value="1"/>
</dbReference>
<evidence type="ECO:0000256" key="2">
    <source>
        <dbReference type="PIRSR" id="PIRSR015753-2"/>
    </source>
</evidence>
<dbReference type="SFLD" id="SFLDS00019">
    <property type="entry name" value="Glutathione_Transferase_(cytos"/>
    <property type="match status" value="1"/>
</dbReference>
<dbReference type="AlphaFoldDB" id="A0A8J7YWT4"/>
<dbReference type="PIRSF" id="PIRSF015753">
    <property type="entry name" value="GST"/>
    <property type="match status" value="1"/>
</dbReference>
<dbReference type="InterPro" id="IPR010987">
    <property type="entry name" value="Glutathione-S-Trfase_C-like"/>
</dbReference>
<reference evidence="5" key="1">
    <citation type="submission" date="2019-12" db="EMBL/GenBank/DDBJ databases">
        <title>High-Quality draft genome sequences of three cyanobacteria isolated from the limestone walls of the Old Cathedral of Coimbra.</title>
        <authorList>
            <person name="Tiago I."/>
            <person name="Soares F."/>
            <person name="Portugal A."/>
        </authorList>
    </citation>
    <scope>NUCLEOTIDE SEQUENCE</scope>
    <source>
        <strain evidence="5">A</strain>
    </source>
</reference>
<feature type="binding site" evidence="2">
    <location>
        <position position="91"/>
    </location>
    <ligand>
        <name>glutathione</name>
        <dbReference type="ChEBI" id="CHEBI:57925"/>
    </ligand>
</feature>
<evidence type="ECO:0000256" key="1">
    <source>
        <dbReference type="PIRSR" id="PIRSR015753-1"/>
    </source>
</evidence>
<dbReference type="InterPro" id="IPR036282">
    <property type="entry name" value="Glutathione-S-Trfase_C_sf"/>
</dbReference>
<evidence type="ECO:0000256" key="3">
    <source>
        <dbReference type="PIRSR" id="PIRSR015753-3"/>
    </source>
</evidence>
<feature type="active site" description="Nucleophile" evidence="1">
    <location>
        <position position="58"/>
    </location>
</feature>
<evidence type="ECO:0000313" key="5">
    <source>
        <dbReference type="EMBL" id="NDJ16087.1"/>
    </source>
</evidence>
<dbReference type="SFLD" id="SFLDG01206">
    <property type="entry name" value="Xi.1"/>
    <property type="match status" value="1"/>
</dbReference>
<dbReference type="Gene3D" id="3.40.30.10">
    <property type="entry name" value="Glutaredoxin"/>
    <property type="match status" value="1"/>
</dbReference>
<sequence>MALGRMIEGKWTTDWNERDESGTFNRTPTAFRHRVTADGPSGFKAEAGRYHLYVSLACPWAHRTLIMRSLKGLTDAIGVSIVDAVLSDQGWMFSDAPGAIPDSVNHTQYLQEIYLKADSKYTGRITVPVLWDKQKETIVNNESREIIRMLDVEFAELSTKKINLYPQHLQQKIDEAMDRIYNPINNGVYRSGFATSQDAYETAVTELFENLDHWETVLGQQRYLCGDQITEADICMFTTLYRFDSVYYGHFKCNLHRIVDYPNLWNYLKDLYQHPDIKVTCNLDHIKRHYYMSQTQVNPNQIVPKGPIIDFEEQHDRDRFEAQSRSAA</sequence>
<feature type="binding site" evidence="2">
    <location>
        <begin position="142"/>
        <end position="143"/>
    </location>
    <ligand>
        <name>glutathione</name>
        <dbReference type="ChEBI" id="CHEBI:57925"/>
    </ligand>
</feature>
<proteinExistence type="predicted"/>
<feature type="site" description="Lowers pKa of active site Cys" evidence="3">
    <location>
        <position position="290"/>
    </location>
</feature>
<dbReference type="InterPro" id="IPR004045">
    <property type="entry name" value="Glutathione_S-Trfase_N"/>
</dbReference>
<dbReference type="SUPFAM" id="SSF52833">
    <property type="entry name" value="Thioredoxin-like"/>
    <property type="match status" value="1"/>
</dbReference>
<protein>
    <submittedName>
        <fullName evidence="5">Glutathione S-transferase family protein</fullName>
    </submittedName>
</protein>
<dbReference type="FunFam" id="3.40.30.10:FF:000058">
    <property type="entry name" value="Glutathione S-transferase, omega"/>
    <property type="match status" value="1"/>
</dbReference>
<dbReference type="InterPro" id="IPR036249">
    <property type="entry name" value="Thioredoxin-like_sf"/>
</dbReference>
<dbReference type="RefSeq" id="WP_162421604.1">
    <property type="nucleotide sequence ID" value="NZ_WVIE01000002.1"/>
</dbReference>
<dbReference type="Pfam" id="PF13410">
    <property type="entry name" value="GST_C_2"/>
    <property type="match status" value="1"/>
</dbReference>
<dbReference type="EMBL" id="WVIE01000002">
    <property type="protein sequence ID" value="NDJ16087.1"/>
    <property type="molecule type" value="Genomic_DNA"/>
</dbReference>
<dbReference type="InterPro" id="IPR047047">
    <property type="entry name" value="GST_Omega-like_C"/>
</dbReference>
<feature type="domain" description="GST C-terminal" evidence="4">
    <location>
        <begin position="166"/>
        <end position="290"/>
    </location>
</feature>
<dbReference type="Proteomes" id="UP000646053">
    <property type="component" value="Unassembled WGS sequence"/>
</dbReference>
<name>A0A8J7YWT4_9CYAN</name>
<keyword evidence="6" id="KW-1185">Reference proteome</keyword>
<dbReference type="SFLD" id="SFLDG01148">
    <property type="entry name" value="Xi_(cytGST)"/>
    <property type="match status" value="1"/>
</dbReference>
<accession>A0A8J7YWT4</accession>
<dbReference type="PANTHER" id="PTHR32419">
    <property type="entry name" value="GLUTATHIONYL-HYDROQUINONE REDUCTASE"/>
    <property type="match status" value="1"/>
</dbReference>
<organism evidence="5 6">
    <name type="scientific">Myxacorys almedinensis A</name>
    <dbReference type="NCBI Taxonomy" id="2690445"/>
    <lineage>
        <taxon>Bacteria</taxon>
        <taxon>Bacillati</taxon>
        <taxon>Cyanobacteriota</taxon>
        <taxon>Cyanophyceae</taxon>
        <taxon>Leptolyngbyales</taxon>
        <taxon>Leptolyngbyaceae</taxon>
        <taxon>Myxacorys</taxon>
        <taxon>Myxacorys almedinensis</taxon>
    </lineage>
</organism>
<evidence type="ECO:0000313" key="6">
    <source>
        <dbReference type="Proteomes" id="UP000646053"/>
    </source>
</evidence>
<dbReference type="GO" id="GO:0004364">
    <property type="term" value="F:glutathione transferase activity"/>
    <property type="evidence" value="ECO:0007669"/>
    <property type="project" value="InterPro"/>
</dbReference>
<dbReference type="PROSITE" id="PS50405">
    <property type="entry name" value="GST_CTER"/>
    <property type="match status" value="1"/>
</dbReference>
<dbReference type="InterPro" id="IPR016639">
    <property type="entry name" value="GST_Omega/GSH"/>
</dbReference>
<comment type="caution">
    <text evidence="5">The sequence shown here is derived from an EMBL/GenBank/DDBJ whole genome shotgun (WGS) entry which is preliminary data.</text>
</comment>
<dbReference type="CDD" id="cd03190">
    <property type="entry name" value="GST_C_Omega_like"/>
    <property type="match status" value="1"/>
</dbReference>
<feature type="binding site" evidence="2">
    <location>
        <begin position="124"/>
        <end position="127"/>
    </location>
    <ligand>
        <name>glutathione</name>
        <dbReference type="ChEBI" id="CHEBI:57925"/>
    </ligand>
</feature>
<dbReference type="GO" id="GO:0005737">
    <property type="term" value="C:cytoplasm"/>
    <property type="evidence" value="ECO:0007669"/>
    <property type="project" value="TreeGrafter"/>
</dbReference>
<gene>
    <name evidence="5" type="ORF">GS601_02095</name>
</gene>
<feature type="active site" description="Proton donor/acceptor" evidence="1">
    <location>
        <position position="189"/>
    </location>
</feature>
<dbReference type="InterPro" id="IPR040079">
    <property type="entry name" value="Glutathione_S-Trfase"/>
</dbReference>
<feature type="site" description="Lowers pKa of active site Cys" evidence="3">
    <location>
        <position position="247"/>
    </location>
</feature>
<dbReference type="Pfam" id="PF13409">
    <property type="entry name" value="GST_N_2"/>
    <property type="match status" value="1"/>
</dbReference>
<dbReference type="PANTHER" id="PTHR32419:SF6">
    <property type="entry name" value="GLUTATHIONE S-TRANSFERASE OMEGA-LIKE 1-RELATED"/>
    <property type="match status" value="1"/>
</dbReference>
<evidence type="ECO:0000259" key="4">
    <source>
        <dbReference type="PROSITE" id="PS50405"/>
    </source>
</evidence>
<dbReference type="Gene3D" id="1.20.1050.10">
    <property type="match status" value="1"/>
</dbReference>